<accession>A0AAU8JHC8</accession>
<sequence>MSKSNQPDKKSLSQPDLPCLIKLDEGLFGSRISERISPEMIEHQLQNFLQKLEDFRMVIEEDETWDGEDYDDYEYEDVDFAELEPKIISILSSQKIKVNWLNLQKYLAYLNKSIQTPCILTGNQEFEWEEYYIFGPGTPKQHEKQRKINASYMDRFQLIDLVKEVSESQGIMAEVERLSDKKVFTLPLCQLEEAEPITANYELIDTYVTWFENYQD</sequence>
<proteinExistence type="predicted"/>
<dbReference type="RefSeq" id="WP_054468730.1">
    <property type="nucleotide sequence ID" value="NZ_CP159837.1"/>
</dbReference>
<evidence type="ECO:0000313" key="1">
    <source>
        <dbReference type="EMBL" id="XCM37680.1"/>
    </source>
</evidence>
<reference evidence="1" key="1">
    <citation type="submission" date="2024-07" db="EMBL/GenBank/DDBJ databases">
        <authorList>
            <person name="Kim Y.J."/>
            <person name="Jeong J.Y."/>
        </authorList>
    </citation>
    <scope>NUCLEOTIDE SEQUENCE</scope>
    <source>
        <strain evidence="1">GIHE-MW2</strain>
    </source>
</reference>
<dbReference type="EMBL" id="CP159837">
    <property type="protein sequence ID" value="XCM37680.1"/>
    <property type="molecule type" value="Genomic_DNA"/>
</dbReference>
<gene>
    <name evidence="1" type="ORF">ABWT76_000463</name>
</gene>
<dbReference type="AlphaFoldDB" id="A0AAU8JHC8"/>
<protein>
    <submittedName>
        <fullName evidence="1">Uncharacterized protein</fullName>
    </submittedName>
</protein>
<name>A0AAU8JHC8_9CYAN</name>
<organism evidence="1">
    <name type="scientific">Planktothricoides raciborskii GIHE-MW2</name>
    <dbReference type="NCBI Taxonomy" id="2792601"/>
    <lineage>
        <taxon>Bacteria</taxon>
        <taxon>Bacillati</taxon>
        <taxon>Cyanobacteriota</taxon>
        <taxon>Cyanophyceae</taxon>
        <taxon>Oscillatoriophycideae</taxon>
        <taxon>Oscillatoriales</taxon>
        <taxon>Oscillatoriaceae</taxon>
        <taxon>Planktothricoides</taxon>
    </lineage>
</organism>